<accession>A0A9Q4C0Q4</accession>
<sequence>MFEEFSSAYYLGRMYVEPHDAVRPVMQNDDFERVRDGVYGGDGDVVMKVDRQHLVVDGDDAVPEGTLGVPRGYLGSLDLRNPPSLKEVLLAKPEHAERILSLTRDRGG</sequence>
<reference evidence="1" key="1">
    <citation type="submission" date="2022-09" db="EMBL/GenBank/DDBJ databases">
        <title>Haloadaptaus new haloarchaeum isolated from saline soil.</title>
        <authorList>
            <person name="Duran-Viseras A."/>
            <person name="Sanchez-Porro C."/>
            <person name="Ventosa A."/>
        </authorList>
    </citation>
    <scope>NUCLEOTIDE SEQUENCE</scope>
    <source>
        <strain evidence="1">F3-133</strain>
    </source>
</reference>
<comment type="caution">
    <text evidence="1">The sequence shown here is derived from an EMBL/GenBank/DDBJ whole genome shotgun (WGS) entry which is preliminary data.</text>
</comment>
<name>A0A9Q4C0Q4_9EURY</name>
<evidence type="ECO:0000313" key="1">
    <source>
        <dbReference type="EMBL" id="MCX2817785.1"/>
    </source>
</evidence>
<protein>
    <submittedName>
        <fullName evidence="1">DUF5802 family protein</fullName>
    </submittedName>
</protein>
<dbReference type="Pfam" id="PF19118">
    <property type="entry name" value="DUF5802"/>
    <property type="match status" value="1"/>
</dbReference>
<gene>
    <name evidence="1" type="ORF">EGH25_00195</name>
</gene>
<dbReference type="RefSeq" id="WP_266085262.1">
    <property type="nucleotide sequence ID" value="NZ_RKLV01000001.1"/>
</dbReference>
<dbReference type="AlphaFoldDB" id="A0A9Q4C0Q4"/>
<organism evidence="1 2">
    <name type="scientific">Halorutilus salinus</name>
    <dbReference type="NCBI Taxonomy" id="2487751"/>
    <lineage>
        <taxon>Archaea</taxon>
        <taxon>Methanobacteriati</taxon>
        <taxon>Methanobacteriota</taxon>
        <taxon>Stenosarchaea group</taxon>
        <taxon>Halobacteria</taxon>
        <taxon>Halorutilales</taxon>
        <taxon>Halorutilaceae</taxon>
        <taxon>Halorutilus</taxon>
    </lineage>
</organism>
<evidence type="ECO:0000313" key="2">
    <source>
        <dbReference type="Proteomes" id="UP001149411"/>
    </source>
</evidence>
<keyword evidence="2" id="KW-1185">Reference proteome</keyword>
<dbReference type="EMBL" id="RKLV01000001">
    <property type="protein sequence ID" value="MCX2817785.1"/>
    <property type="molecule type" value="Genomic_DNA"/>
</dbReference>
<dbReference type="Proteomes" id="UP001149411">
    <property type="component" value="Unassembled WGS sequence"/>
</dbReference>
<proteinExistence type="predicted"/>
<dbReference type="InterPro" id="IPR043825">
    <property type="entry name" value="DUF5802"/>
</dbReference>